<dbReference type="InterPro" id="IPR013785">
    <property type="entry name" value="Aldolase_TIM"/>
</dbReference>
<comment type="similarity">
    <text evidence="5">In the N-terminal section; belongs to the TrpC family.</text>
</comment>
<comment type="similarity">
    <text evidence="16">Belongs to the TrpF family.</text>
</comment>
<evidence type="ECO:0000256" key="12">
    <source>
        <dbReference type="ARBA" id="ARBA00023239"/>
    </source>
</evidence>
<reference evidence="19 20" key="1">
    <citation type="submission" date="2009-10" db="EMBL/GenBank/DDBJ databases">
        <authorList>
            <person name="Muzny D."/>
            <person name="Qin X."/>
            <person name="Deng J."/>
            <person name="Jiang H."/>
            <person name="Liu Y."/>
            <person name="Qu J."/>
            <person name="Song X.-Z."/>
            <person name="Zhang L."/>
            <person name="Thornton R."/>
            <person name="Coyle M."/>
            <person name="Francisco L."/>
            <person name="Jackson L."/>
            <person name="Javaid M."/>
            <person name="Korchina V."/>
            <person name="Kovar C."/>
            <person name="Mata R."/>
            <person name="Mathew T."/>
            <person name="Ngo R."/>
            <person name="Nguyen L."/>
            <person name="Nguyen N."/>
            <person name="Okwuonu G."/>
            <person name="Ongeri F."/>
            <person name="Pham C."/>
            <person name="Simmons D."/>
            <person name="Wilczek-Boney K."/>
            <person name="Hale W."/>
            <person name="Jakkamsetti A."/>
            <person name="Pham P."/>
            <person name="Ruth R."/>
            <person name="San Lucas F."/>
            <person name="Warren J."/>
            <person name="Zhang J."/>
            <person name="Zhao Z."/>
            <person name="Zhou C."/>
            <person name="Zhu D."/>
            <person name="Lee S."/>
            <person name="Bess C."/>
            <person name="Blankenburg K."/>
            <person name="Forbes L."/>
            <person name="Fu Q."/>
            <person name="Gubbala S."/>
            <person name="Hirani K."/>
            <person name="Jayaseelan J.C."/>
            <person name="Lara F."/>
            <person name="Munidasa M."/>
            <person name="Palculict T."/>
            <person name="Patil S."/>
            <person name="Pu L.-L."/>
            <person name="Saada N."/>
            <person name="Tang L."/>
            <person name="Weissenberger G."/>
            <person name="Zhu Y."/>
            <person name="Hemphill L."/>
            <person name="Shang Y."/>
            <person name="Youmans B."/>
            <person name="Ayvaz T."/>
            <person name="Ross M."/>
            <person name="Santibanez J."/>
            <person name="Aqrawi P."/>
            <person name="Gross S."/>
            <person name="Joshi V."/>
            <person name="Fowler G."/>
            <person name="Nazareth L."/>
            <person name="Reid J."/>
            <person name="Worley K."/>
            <person name="Petrosino J."/>
            <person name="Highlander S."/>
            <person name="Gibbs R."/>
        </authorList>
    </citation>
    <scope>NUCLEOTIDE SEQUENCE [LARGE SCALE GENOMIC DNA]</scope>
    <source>
        <strain evidence="19 20">ATCC 43325</strain>
    </source>
</reference>
<dbReference type="PROSITE" id="PS00614">
    <property type="entry name" value="IGPS"/>
    <property type="match status" value="1"/>
</dbReference>
<comment type="caution">
    <text evidence="19">The sequence shown here is derived from an EMBL/GenBank/DDBJ whole genome shotgun (WGS) entry which is preliminary data.</text>
</comment>
<dbReference type="HOGENOM" id="CLU_007713_1_2_6"/>
<keyword evidence="10 15" id="KW-0057">Aromatic amino acid biosynthesis</keyword>
<gene>
    <name evidence="15 19" type="primary">trpC</name>
    <name evidence="16" type="synonym">trpF</name>
    <name evidence="19" type="ORF">HMPREF0621_1417</name>
</gene>
<feature type="domain" description="Indole-3-glycerol phosphate synthase" evidence="17">
    <location>
        <begin position="13"/>
        <end position="267"/>
    </location>
</feature>
<evidence type="ECO:0000256" key="13">
    <source>
        <dbReference type="ARBA" id="ARBA00023268"/>
    </source>
</evidence>
<evidence type="ECO:0000256" key="15">
    <source>
        <dbReference type="HAMAP-Rule" id="MF_00134"/>
    </source>
</evidence>
<dbReference type="GO" id="GO:0004425">
    <property type="term" value="F:indole-3-glycerol-phosphate synthase activity"/>
    <property type="evidence" value="ECO:0007669"/>
    <property type="project" value="UniProtKB-UniRule"/>
</dbReference>
<dbReference type="GO" id="GO:0000162">
    <property type="term" value="P:L-tryptophan biosynthetic process"/>
    <property type="evidence" value="ECO:0007669"/>
    <property type="project" value="UniProtKB-UniRule"/>
</dbReference>
<dbReference type="OrthoDB" id="9804217at2"/>
<proteinExistence type="inferred from homology"/>
<keyword evidence="12 15" id="KW-0456">Lyase</keyword>
<evidence type="ECO:0000256" key="2">
    <source>
        <dbReference type="ARBA" id="ARBA00001633"/>
    </source>
</evidence>
<comment type="catalytic activity">
    <reaction evidence="1 16">
        <text>N-(5-phospho-beta-D-ribosyl)anthranilate = 1-(2-carboxyphenylamino)-1-deoxy-D-ribulose 5-phosphate</text>
        <dbReference type="Rhea" id="RHEA:21540"/>
        <dbReference type="ChEBI" id="CHEBI:18277"/>
        <dbReference type="ChEBI" id="CHEBI:58613"/>
        <dbReference type="EC" id="5.3.1.24"/>
    </reaction>
</comment>
<name>C9PQZ3_9PAST</name>
<evidence type="ECO:0000256" key="11">
    <source>
        <dbReference type="ARBA" id="ARBA00023235"/>
    </source>
</evidence>
<dbReference type="AlphaFoldDB" id="C9PQZ3"/>
<evidence type="ECO:0000256" key="7">
    <source>
        <dbReference type="ARBA" id="ARBA00022605"/>
    </source>
</evidence>
<evidence type="ECO:0000256" key="14">
    <source>
        <dbReference type="ARBA" id="ARBA00025592"/>
    </source>
</evidence>
<keyword evidence="11 16" id="KW-0413">Isomerase</keyword>
<sequence length="474" mass="53560">MQYTIQQNTPTVLQKIVQDKIQWIASKQMDLPLEQLKQDVEKTDRSFYQAILTSEKHKPVYILECKKASPSKGLIRENFDIKEIAGVYKNYATVISVLTDEQYFQGDFAYIQQVREIAPQPVLCKDFIVSEYQVYLARYSHADAILLMLSVIDDNTYRKLANLAHQLGMGILTETSNEAEFERALALNAKVIGVNNRNLHDLSIDLNCVVKLSSKYADKIPENCKIISESGIYNHQQIRHLNQVADGFLIGSSLMSEPDLNNAIRALIFGENKVCGLTREQDVIEVYQQGALYGGLIFAEKSKRCLSLRQAQELVTKAPLRFVGVFQNQPVDFICKISNQLQLYAVQLHGDETDEFITTLRSKLSPECQIWRAISVDITQKRAVEISENPLVSRYIFDSKTVNQQGGTGKSFDWSLIPEKLKSKILLAGGINPDNIEQALAQKCLGVDLNSGVEHYIGMKDAQKIATIFKYILH</sequence>
<evidence type="ECO:0000256" key="4">
    <source>
        <dbReference type="ARBA" id="ARBA00004696"/>
    </source>
</evidence>
<organism evidence="19 20">
    <name type="scientific">Pasteurella dagmatis ATCC 43325</name>
    <dbReference type="NCBI Taxonomy" id="667128"/>
    <lineage>
        <taxon>Bacteria</taxon>
        <taxon>Pseudomonadati</taxon>
        <taxon>Pseudomonadota</taxon>
        <taxon>Gammaproteobacteria</taxon>
        <taxon>Pasteurellales</taxon>
        <taxon>Pasteurellaceae</taxon>
        <taxon>Pasteurella</taxon>
    </lineage>
</organism>
<dbReference type="InterPro" id="IPR001240">
    <property type="entry name" value="PRAI_dom"/>
</dbReference>
<evidence type="ECO:0000256" key="9">
    <source>
        <dbReference type="ARBA" id="ARBA00022822"/>
    </source>
</evidence>
<dbReference type="InterPro" id="IPR011060">
    <property type="entry name" value="RibuloseP-bd_barrel"/>
</dbReference>
<dbReference type="Proteomes" id="UP000005519">
    <property type="component" value="Unassembled WGS sequence"/>
</dbReference>
<dbReference type="InterPro" id="IPR013798">
    <property type="entry name" value="Indole-3-glycerol_P_synth_dom"/>
</dbReference>
<dbReference type="UniPathway" id="UPA00035">
    <property type="reaction ID" value="UER00042"/>
</dbReference>
<dbReference type="RefSeq" id="WP_005762195.1">
    <property type="nucleotide sequence ID" value="NZ_GG704810.1"/>
</dbReference>
<dbReference type="HAMAP" id="MF_00135">
    <property type="entry name" value="PRAI"/>
    <property type="match status" value="1"/>
</dbReference>
<dbReference type="EC" id="4.1.1.48" evidence="15"/>
<evidence type="ECO:0000256" key="16">
    <source>
        <dbReference type="HAMAP-Rule" id="MF_00135"/>
    </source>
</evidence>
<keyword evidence="8 15" id="KW-0210">Decarboxylase</keyword>
<dbReference type="GO" id="GO:0004640">
    <property type="term" value="F:phosphoribosylanthranilate isomerase activity"/>
    <property type="evidence" value="ECO:0007669"/>
    <property type="project" value="UniProtKB-UniRule"/>
</dbReference>
<comment type="function">
    <text evidence="14">Bifunctional enzyme that catalyzes two sequential steps of tryptophan biosynthetic pathway. The first reaction is catalyzed by the isomerase, coded by the TrpF domain; the second reaction is catalyzed by the synthase, coded by the TrpC domain.</text>
</comment>
<dbReference type="InterPro" id="IPR001468">
    <property type="entry name" value="Indole-3-GlycerolPSynthase_CS"/>
</dbReference>
<dbReference type="EC" id="5.3.1.24" evidence="16"/>
<comment type="pathway">
    <text evidence="4 15">Amino-acid biosynthesis; L-tryptophan biosynthesis; L-tryptophan from chorismate: step 4/5.</text>
</comment>
<evidence type="ECO:0000313" key="19">
    <source>
        <dbReference type="EMBL" id="EEX49894.1"/>
    </source>
</evidence>
<keyword evidence="9 15" id="KW-0822">Tryptophan biosynthesis</keyword>
<evidence type="ECO:0000256" key="6">
    <source>
        <dbReference type="ARBA" id="ARBA00009847"/>
    </source>
</evidence>
<feature type="domain" description="N-(5'phosphoribosyl) anthranilate isomerase (PRAI)" evidence="18">
    <location>
        <begin position="272"/>
        <end position="470"/>
    </location>
</feature>
<dbReference type="HAMAP" id="MF_00134_B">
    <property type="entry name" value="IGPS_B"/>
    <property type="match status" value="1"/>
</dbReference>
<evidence type="ECO:0000256" key="5">
    <source>
        <dbReference type="ARBA" id="ARBA00007902"/>
    </source>
</evidence>
<dbReference type="SUPFAM" id="SSF51366">
    <property type="entry name" value="Ribulose-phoshate binding barrel"/>
    <property type="match status" value="2"/>
</dbReference>
<dbReference type="PANTHER" id="PTHR22854">
    <property type="entry name" value="TRYPTOPHAN BIOSYNTHESIS PROTEIN"/>
    <property type="match status" value="1"/>
</dbReference>
<evidence type="ECO:0000256" key="1">
    <source>
        <dbReference type="ARBA" id="ARBA00001164"/>
    </source>
</evidence>
<dbReference type="EMBL" id="ACZR01000014">
    <property type="protein sequence ID" value="EEX49894.1"/>
    <property type="molecule type" value="Genomic_DNA"/>
</dbReference>
<keyword evidence="7 15" id="KW-0028">Amino-acid biosynthesis</keyword>
<accession>C9PQZ3</accession>
<evidence type="ECO:0000259" key="18">
    <source>
        <dbReference type="Pfam" id="PF00697"/>
    </source>
</evidence>
<dbReference type="InterPro" id="IPR045186">
    <property type="entry name" value="Indole-3-glycerol_P_synth"/>
</dbReference>
<dbReference type="Gene3D" id="3.20.20.70">
    <property type="entry name" value="Aldolase class I"/>
    <property type="match status" value="2"/>
</dbReference>
<comment type="pathway">
    <text evidence="3 16">Amino-acid biosynthesis; L-tryptophan biosynthesis; L-tryptophan from chorismate: step 3/5.</text>
</comment>
<evidence type="ECO:0000256" key="3">
    <source>
        <dbReference type="ARBA" id="ARBA00004664"/>
    </source>
</evidence>
<comment type="similarity">
    <text evidence="6">In the C-terminal section; belongs to the TrpF family.</text>
</comment>
<dbReference type="CDD" id="cd00405">
    <property type="entry name" value="PRAI"/>
    <property type="match status" value="1"/>
</dbReference>
<evidence type="ECO:0000313" key="20">
    <source>
        <dbReference type="Proteomes" id="UP000005519"/>
    </source>
</evidence>
<dbReference type="CDD" id="cd00331">
    <property type="entry name" value="IGPS"/>
    <property type="match status" value="1"/>
</dbReference>
<dbReference type="STRING" id="667128.HMPREF0621_1417"/>
<dbReference type="Pfam" id="PF00697">
    <property type="entry name" value="PRAI"/>
    <property type="match status" value="1"/>
</dbReference>
<dbReference type="NCBIfam" id="NF006945">
    <property type="entry name" value="PRK09427.1"/>
    <property type="match status" value="1"/>
</dbReference>
<dbReference type="FunFam" id="3.20.20.70:FF:000024">
    <property type="entry name" value="Indole-3-glycerol phosphate synthase"/>
    <property type="match status" value="1"/>
</dbReference>
<evidence type="ECO:0000256" key="10">
    <source>
        <dbReference type="ARBA" id="ARBA00023141"/>
    </source>
</evidence>
<comment type="similarity">
    <text evidence="15">Belongs to the TrpC family.</text>
</comment>
<keyword evidence="20" id="KW-1185">Reference proteome</keyword>
<comment type="catalytic activity">
    <reaction evidence="2 15">
        <text>1-(2-carboxyphenylamino)-1-deoxy-D-ribulose 5-phosphate + H(+) = (1S,2R)-1-C-(indol-3-yl)glycerol 3-phosphate + CO2 + H2O</text>
        <dbReference type="Rhea" id="RHEA:23476"/>
        <dbReference type="ChEBI" id="CHEBI:15377"/>
        <dbReference type="ChEBI" id="CHEBI:15378"/>
        <dbReference type="ChEBI" id="CHEBI:16526"/>
        <dbReference type="ChEBI" id="CHEBI:58613"/>
        <dbReference type="ChEBI" id="CHEBI:58866"/>
        <dbReference type="EC" id="4.1.1.48"/>
    </reaction>
</comment>
<dbReference type="Pfam" id="PF00218">
    <property type="entry name" value="IGPS"/>
    <property type="match status" value="1"/>
</dbReference>
<evidence type="ECO:0000256" key="8">
    <source>
        <dbReference type="ARBA" id="ARBA00022793"/>
    </source>
</evidence>
<keyword evidence="13" id="KW-0511">Multifunctional enzyme</keyword>
<protein>
    <recommendedName>
        <fullName evidence="15 16">Multifunctional fusion protein</fullName>
    </recommendedName>
    <domain>
        <recommendedName>
            <fullName evidence="15">Indole-3-glycerol phosphate synthase</fullName>
            <shortName evidence="15">IGPS</shortName>
            <ecNumber evidence="15">4.1.1.48</ecNumber>
        </recommendedName>
    </domain>
    <domain>
        <recommendedName>
            <fullName evidence="16">N-(5'-phosphoribosyl)anthranilate isomerase</fullName>
            <shortName evidence="16">PRAI</shortName>
            <ecNumber evidence="16">5.3.1.24</ecNumber>
        </recommendedName>
    </domain>
</protein>
<evidence type="ECO:0000259" key="17">
    <source>
        <dbReference type="Pfam" id="PF00218"/>
    </source>
</evidence>
<dbReference type="PANTHER" id="PTHR22854:SF2">
    <property type="entry name" value="INDOLE-3-GLYCEROL-PHOSPHATE SYNTHASE"/>
    <property type="match status" value="1"/>
</dbReference>